<dbReference type="AlphaFoldDB" id="A0A183E1C2"/>
<sequence length="125" mass="13826">MVTASRYRPHSWLLAALAGICLFTDVVGQLFTDDAVGAEADTELLQAPYQKRLNAHHIMRMFMGKKPTYLPSLPASPLDANRLLRPLRAAATAAIDRRAIPDTIGDFQNCFLSPVQCMLPSMGRR</sequence>
<gene>
    <name evidence="2" type="ORF">GPUH_LOCUS14764</name>
</gene>
<evidence type="ECO:0000313" key="3">
    <source>
        <dbReference type="Proteomes" id="UP000271098"/>
    </source>
</evidence>
<feature type="signal peptide" evidence="1">
    <location>
        <begin position="1"/>
        <end position="28"/>
    </location>
</feature>
<reference evidence="4" key="1">
    <citation type="submission" date="2016-06" db="UniProtKB">
        <authorList>
            <consortium name="WormBaseParasite"/>
        </authorList>
    </citation>
    <scope>IDENTIFICATION</scope>
</reference>
<dbReference type="EMBL" id="UYRT01081626">
    <property type="protein sequence ID" value="VDN24727.1"/>
    <property type="molecule type" value="Genomic_DNA"/>
</dbReference>
<evidence type="ECO:0000313" key="4">
    <source>
        <dbReference type="WBParaSite" id="GPUH_0001478201-mRNA-1"/>
    </source>
</evidence>
<name>A0A183E1C2_9BILA</name>
<protein>
    <submittedName>
        <fullName evidence="4">Tachykinin-3</fullName>
    </submittedName>
</protein>
<keyword evidence="1" id="KW-0732">Signal</keyword>
<feature type="chain" id="PRO_5043138958" evidence="1">
    <location>
        <begin position="29"/>
        <end position="125"/>
    </location>
</feature>
<organism evidence="4">
    <name type="scientific">Gongylonema pulchrum</name>
    <dbReference type="NCBI Taxonomy" id="637853"/>
    <lineage>
        <taxon>Eukaryota</taxon>
        <taxon>Metazoa</taxon>
        <taxon>Ecdysozoa</taxon>
        <taxon>Nematoda</taxon>
        <taxon>Chromadorea</taxon>
        <taxon>Rhabditida</taxon>
        <taxon>Spirurina</taxon>
        <taxon>Spiruromorpha</taxon>
        <taxon>Spiruroidea</taxon>
        <taxon>Gongylonematidae</taxon>
        <taxon>Gongylonema</taxon>
    </lineage>
</organism>
<dbReference type="Proteomes" id="UP000271098">
    <property type="component" value="Unassembled WGS sequence"/>
</dbReference>
<dbReference type="WBParaSite" id="GPUH_0001478201-mRNA-1">
    <property type="protein sequence ID" value="GPUH_0001478201-mRNA-1"/>
    <property type="gene ID" value="GPUH_0001478201"/>
</dbReference>
<dbReference type="OrthoDB" id="5872682at2759"/>
<keyword evidence="3" id="KW-1185">Reference proteome</keyword>
<evidence type="ECO:0000313" key="2">
    <source>
        <dbReference type="EMBL" id="VDN24727.1"/>
    </source>
</evidence>
<reference evidence="2 3" key="2">
    <citation type="submission" date="2018-11" db="EMBL/GenBank/DDBJ databases">
        <authorList>
            <consortium name="Pathogen Informatics"/>
        </authorList>
    </citation>
    <scope>NUCLEOTIDE SEQUENCE [LARGE SCALE GENOMIC DNA]</scope>
</reference>
<accession>A0A183E1C2</accession>
<evidence type="ECO:0000256" key="1">
    <source>
        <dbReference type="SAM" id="SignalP"/>
    </source>
</evidence>
<proteinExistence type="predicted"/>